<gene>
    <name evidence="2" type="ORF">SARC_11038</name>
</gene>
<name>A0A0L0FKA1_9EUKA</name>
<feature type="non-terminal residue" evidence="2">
    <location>
        <position position="131"/>
    </location>
</feature>
<dbReference type="AlphaFoldDB" id="A0A0L0FKA1"/>
<feature type="non-terminal residue" evidence="2">
    <location>
        <position position="1"/>
    </location>
</feature>
<evidence type="ECO:0000256" key="1">
    <source>
        <dbReference type="SAM" id="MobiDB-lite"/>
    </source>
</evidence>
<dbReference type="Proteomes" id="UP000054560">
    <property type="component" value="Unassembled WGS sequence"/>
</dbReference>
<keyword evidence="3" id="KW-1185">Reference proteome</keyword>
<protein>
    <submittedName>
        <fullName evidence="2">Uncharacterized protein</fullName>
    </submittedName>
</protein>
<feature type="compositionally biased region" description="Basic and acidic residues" evidence="1">
    <location>
        <begin position="108"/>
        <end position="131"/>
    </location>
</feature>
<reference evidence="2 3" key="1">
    <citation type="submission" date="2011-02" db="EMBL/GenBank/DDBJ databases">
        <title>The Genome Sequence of Sphaeroforma arctica JP610.</title>
        <authorList>
            <consortium name="The Broad Institute Genome Sequencing Platform"/>
            <person name="Russ C."/>
            <person name="Cuomo C."/>
            <person name="Young S.K."/>
            <person name="Zeng Q."/>
            <person name="Gargeya S."/>
            <person name="Alvarado L."/>
            <person name="Berlin A."/>
            <person name="Chapman S.B."/>
            <person name="Chen Z."/>
            <person name="Freedman E."/>
            <person name="Gellesch M."/>
            <person name="Goldberg J."/>
            <person name="Griggs A."/>
            <person name="Gujja S."/>
            <person name="Heilman E."/>
            <person name="Heiman D."/>
            <person name="Howarth C."/>
            <person name="Mehta T."/>
            <person name="Neiman D."/>
            <person name="Pearson M."/>
            <person name="Roberts A."/>
            <person name="Saif S."/>
            <person name="Shea T."/>
            <person name="Shenoy N."/>
            <person name="Sisk P."/>
            <person name="Stolte C."/>
            <person name="Sykes S."/>
            <person name="White J."/>
            <person name="Yandava C."/>
            <person name="Burger G."/>
            <person name="Gray M.W."/>
            <person name="Holland P.W.H."/>
            <person name="King N."/>
            <person name="Lang F.B.F."/>
            <person name="Roger A.J."/>
            <person name="Ruiz-Trillo I."/>
            <person name="Haas B."/>
            <person name="Nusbaum C."/>
            <person name="Birren B."/>
        </authorList>
    </citation>
    <scope>NUCLEOTIDE SEQUENCE [LARGE SCALE GENOMIC DNA]</scope>
    <source>
        <strain evidence="2 3">JP610</strain>
    </source>
</reference>
<proteinExistence type="predicted"/>
<evidence type="ECO:0000313" key="3">
    <source>
        <dbReference type="Proteomes" id="UP000054560"/>
    </source>
</evidence>
<dbReference type="OrthoDB" id="442460at2759"/>
<sequence>HGSQPEVKEETNKTVDFSPAFTLHSRPSTITGAGNGVSLEGHAVPGSVVGFFPGVVYTPLDLRYVPNYPNVSLNNDYLAIRPDNMVIDAKDYKCELQRKGGAGSTAKRSGDSERNELSPSHNGHEQGKPQQ</sequence>
<dbReference type="RefSeq" id="XP_014150365.1">
    <property type="nucleotide sequence ID" value="XM_014294890.1"/>
</dbReference>
<dbReference type="InterPro" id="IPR040415">
    <property type="entry name" value="SETD9"/>
</dbReference>
<feature type="region of interest" description="Disordered" evidence="1">
    <location>
        <begin position="97"/>
        <end position="131"/>
    </location>
</feature>
<dbReference type="GeneID" id="25911542"/>
<dbReference type="EMBL" id="KQ243095">
    <property type="protein sequence ID" value="KNC76463.1"/>
    <property type="molecule type" value="Genomic_DNA"/>
</dbReference>
<dbReference type="PANTHER" id="PTHR33524:SF1">
    <property type="entry name" value="SET DOMAIN-CONTAINING PROTEIN"/>
    <property type="match status" value="1"/>
</dbReference>
<accession>A0A0L0FKA1</accession>
<evidence type="ECO:0000313" key="2">
    <source>
        <dbReference type="EMBL" id="KNC76463.1"/>
    </source>
</evidence>
<organism evidence="2 3">
    <name type="scientific">Sphaeroforma arctica JP610</name>
    <dbReference type="NCBI Taxonomy" id="667725"/>
    <lineage>
        <taxon>Eukaryota</taxon>
        <taxon>Ichthyosporea</taxon>
        <taxon>Ichthyophonida</taxon>
        <taxon>Sphaeroforma</taxon>
    </lineage>
</organism>
<dbReference type="PANTHER" id="PTHR33524">
    <property type="entry name" value="C5ORF35"/>
    <property type="match status" value="1"/>
</dbReference>